<keyword evidence="2" id="KW-1185">Reference proteome</keyword>
<name>A0ABT7B8U9_9CYAN</name>
<reference evidence="1 2" key="1">
    <citation type="submission" date="2023-01" db="EMBL/GenBank/DDBJ databases">
        <title>Novel diversity within Roseofilum (Cyanobacteria; Desertifilaceae) from marine benthic mats with descriptions of four novel species.</title>
        <authorList>
            <person name="Wang Y."/>
            <person name="Berthold D.E."/>
            <person name="Hu J."/>
            <person name="Lefler F.W."/>
            <person name="Laughinghouse H.D. IV."/>
        </authorList>
    </citation>
    <scope>NUCLEOTIDE SEQUENCE [LARGE SCALE GENOMIC DNA]</scope>
    <source>
        <strain evidence="1 2">BLCC-M114</strain>
    </source>
</reference>
<feature type="non-terminal residue" evidence="1">
    <location>
        <position position="1"/>
    </location>
</feature>
<gene>
    <name evidence="1" type="ORF">PMG25_11470</name>
</gene>
<comment type="caution">
    <text evidence="1">The sequence shown here is derived from an EMBL/GenBank/DDBJ whole genome shotgun (WGS) entry which is preliminary data.</text>
</comment>
<proteinExistence type="predicted"/>
<evidence type="ECO:0000313" key="1">
    <source>
        <dbReference type="EMBL" id="MDJ1174713.1"/>
    </source>
</evidence>
<accession>A0ABT7B8U9</accession>
<dbReference type="EMBL" id="JAQOSO010000061">
    <property type="protein sequence ID" value="MDJ1174713.1"/>
    <property type="molecule type" value="Genomic_DNA"/>
</dbReference>
<organism evidence="1 2">
    <name type="scientific">Roseofilum capinflatum BLCC-M114</name>
    <dbReference type="NCBI Taxonomy" id="3022440"/>
    <lineage>
        <taxon>Bacteria</taxon>
        <taxon>Bacillati</taxon>
        <taxon>Cyanobacteriota</taxon>
        <taxon>Cyanophyceae</taxon>
        <taxon>Desertifilales</taxon>
        <taxon>Desertifilaceae</taxon>
        <taxon>Roseofilum</taxon>
        <taxon>Roseofilum capinflatum</taxon>
    </lineage>
</organism>
<dbReference type="RefSeq" id="WP_283767032.1">
    <property type="nucleotide sequence ID" value="NZ_JAQOSO010000061.1"/>
</dbReference>
<evidence type="ECO:0000313" key="2">
    <source>
        <dbReference type="Proteomes" id="UP001235849"/>
    </source>
</evidence>
<sequence>YVSEVVESLKRIRCMLCTKRPISKRQFTFRQKRAYRRIALSAGYGIIRFNRFERYAHSAYLRP</sequence>
<protein>
    <submittedName>
        <fullName evidence="1">Uncharacterized protein</fullName>
    </submittedName>
</protein>
<dbReference type="Proteomes" id="UP001235849">
    <property type="component" value="Unassembled WGS sequence"/>
</dbReference>